<dbReference type="Proteomes" id="UP000050640">
    <property type="component" value="Unplaced"/>
</dbReference>
<feature type="signal peptide" evidence="2">
    <location>
        <begin position="1"/>
        <end position="20"/>
    </location>
</feature>
<keyword evidence="1" id="KW-1133">Transmembrane helix</keyword>
<feature type="chain" id="PRO_5006447589" evidence="2">
    <location>
        <begin position="21"/>
        <end position="213"/>
    </location>
</feature>
<dbReference type="WBParaSite" id="EEL_0000215801-mRNA-1">
    <property type="protein sequence ID" value="EEL_0000215801-mRNA-1"/>
    <property type="gene ID" value="EEL_0000215801"/>
</dbReference>
<dbReference type="AlphaFoldDB" id="A0A0R3RKZ9"/>
<accession>A0A0R3RKZ9</accession>
<keyword evidence="2" id="KW-0732">Signal</keyword>
<feature type="transmembrane region" description="Helical" evidence="1">
    <location>
        <begin position="44"/>
        <end position="65"/>
    </location>
</feature>
<proteinExistence type="predicted"/>
<keyword evidence="3" id="KW-1185">Reference proteome</keyword>
<keyword evidence="1" id="KW-0472">Membrane</keyword>
<evidence type="ECO:0000313" key="4">
    <source>
        <dbReference type="WBParaSite" id="EEL_0000215801-mRNA-1"/>
    </source>
</evidence>
<evidence type="ECO:0000313" key="3">
    <source>
        <dbReference type="Proteomes" id="UP000050640"/>
    </source>
</evidence>
<reference evidence="4" key="1">
    <citation type="submission" date="2017-02" db="UniProtKB">
        <authorList>
            <consortium name="WormBaseParasite"/>
        </authorList>
    </citation>
    <scope>IDENTIFICATION</scope>
</reference>
<evidence type="ECO:0000256" key="2">
    <source>
        <dbReference type="SAM" id="SignalP"/>
    </source>
</evidence>
<protein>
    <submittedName>
        <fullName evidence="4">Secreted protein</fullName>
    </submittedName>
</protein>
<organism evidence="3 4">
    <name type="scientific">Elaeophora elaphi</name>
    <dbReference type="NCBI Taxonomy" id="1147741"/>
    <lineage>
        <taxon>Eukaryota</taxon>
        <taxon>Metazoa</taxon>
        <taxon>Ecdysozoa</taxon>
        <taxon>Nematoda</taxon>
        <taxon>Chromadorea</taxon>
        <taxon>Rhabditida</taxon>
        <taxon>Spirurina</taxon>
        <taxon>Spiruromorpha</taxon>
        <taxon>Filarioidea</taxon>
        <taxon>Onchocercidae</taxon>
        <taxon>Elaeophora</taxon>
    </lineage>
</organism>
<sequence>MNAKKLSIIAIIKLATVTVAQVWPPYEMYDQFYNSYPYQGIKKLFIILSLMLGFGYGGRCTNIILTGVPCQQLAGQWNLYPNYQSQNYNMRPQIGIMSPMFVPYGSDNMMSQSSGITMDLLNRGILLDSAEAAAIRGSVLAPKLLGANILNDKNRFMAHGCSYDTTQSRCTDNLNLCKGKCKNFGDNLIHDCRCIPEDLLTILGLRRFGDKDS</sequence>
<name>A0A0R3RKZ9_9BILA</name>
<evidence type="ECO:0000256" key="1">
    <source>
        <dbReference type="SAM" id="Phobius"/>
    </source>
</evidence>
<keyword evidence="1" id="KW-0812">Transmembrane</keyword>